<protein>
    <submittedName>
        <fullName evidence="3">DMT family transporter</fullName>
    </submittedName>
</protein>
<sequence>MNTALAGVALQLAALAVFVLMDTLIKLLTAGFAVPQLMFARFAFSFATVAVFFWATTGGLPWRSRAPWLQTLRSLLLCSCSLLFSTALAHIPLADATAVGFASPLFTVALAALLLRERVGWRRWLGVAIGLCGVIIVLRPPFLMGGATPHWATMLPLGTAILFAFYQILTRRLAALDDPRTTILHTAFAASIVVSLVQPFVWIWPSGGQWAVLVLLGALGGVGHGMLVLAYARAPASMLAPISYTQLVWAVLASLLVFGDRPDLATLAGMAVIATGGVLVALPARARTGS</sequence>
<dbReference type="SUPFAM" id="SSF103481">
    <property type="entry name" value="Multidrug resistance efflux transporter EmrE"/>
    <property type="match status" value="2"/>
</dbReference>
<feature type="transmembrane region" description="Helical" evidence="1">
    <location>
        <begin position="37"/>
        <end position="60"/>
    </location>
</feature>
<feature type="transmembrane region" description="Helical" evidence="1">
    <location>
        <begin position="264"/>
        <end position="284"/>
    </location>
</feature>
<keyword evidence="4" id="KW-1185">Reference proteome</keyword>
<dbReference type="Pfam" id="PF00892">
    <property type="entry name" value="EamA"/>
    <property type="match status" value="2"/>
</dbReference>
<dbReference type="InterPro" id="IPR037185">
    <property type="entry name" value="EmrE-like"/>
</dbReference>
<feature type="transmembrane region" description="Helical" evidence="1">
    <location>
        <begin position="181"/>
        <end position="204"/>
    </location>
</feature>
<name>A0AAF1KLS2_9PROT</name>
<keyword evidence="1" id="KW-0472">Membrane</keyword>
<feature type="transmembrane region" description="Helical" evidence="1">
    <location>
        <begin position="97"/>
        <end position="115"/>
    </location>
</feature>
<evidence type="ECO:0000313" key="4">
    <source>
        <dbReference type="Proteomes" id="UP001196068"/>
    </source>
</evidence>
<feature type="domain" description="EamA" evidence="2">
    <location>
        <begin position="7"/>
        <end position="138"/>
    </location>
</feature>
<evidence type="ECO:0000313" key="3">
    <source>
        <dbReference type="EMBL" id="MBR0655106.1"/>
    </source>
</evidence>
<dbReference type="PANTHER" id="PTHR22911">
    <property type="entry name" value="ACYL-MALONYL CONDENSING ENZYME-RELATED"/>
    <property type="match status" value="1"/>
</dbReference>
<dbReference type="RefSeq" id="WP_211873946.1">
    <property type="nucleotide sequence ID" value="NZ_JAAEDH010000008.1"/>
</dbReference>
<keyword evidence="1" id="KW-0812">Transmembrane</keyword>
<dbReference type="PANTHER" id="PTHR22911:SF103">
    <property type="entry name" value="BLR2811 PROTEIN"/>
    <property type="match status" value="1"/>
</dbReference>
<feature type="transmembrane region" description="Helical" evidence="1">
    <location>
        <begin position="239"/>
        <end position="258"/>
    </location>
</feature>
<feature type="domain" description="EamA" evidence="2">
    <location>
        <begin position="153"/>
        <end position="280"/>
    </location>
</feature>
<comment type="caution">
    <text evidence="3">The sequence shown here is derived from an EMBL/GenBank/DDBJ whole genome shotgun (WGS) entry which is preliminary data.</text>
</comment>
<feature type="transmembrane region" description="Helical" evidence="1">
    <location>
        <begin position="210"/>
        <end position="232"/>
    </location>
</feature>
<gene>
    <name evidence="3" type="ORF">GXW79_08435</name>
</gene>
<evidence type="ECO:0000256" key="1">
    <source>
        <dbReference type="SAM" id="Phobius"/>
    </source>
</evidence>
<feature type="transmembrane region" description="Helical" evidence="1">
    <location>
        <begin position="150"/>
        <end position="169"/>
    </location>
</feature>
<dbReference type="InterPro" id="IPR000620">
    <property type="entry name" value="EamA_dom"/>
</dbReference>
<dbReference type="Proteomes" id="UP001196068">
    <property type="component" value="Unassembled WGS sequence"/>
</dbReference>
<organism evidence="3 4">
    <name type="scientific">Plastoroseomonas arctica</name>
    <dbReference type="NCBI Taxonomy" id="1509237"/>
    <lineage>
        <taxon>Bacteria</taxon>
        <taxon>Pseudomonadati</taxon>
        <taxon>Pseudomonadota</taxon>
        <taxon>Alphaproteobacteria</taxon>
        <taxon>Acetobacterales</taxon>
        <taxon>Acetobacteraceae</taxon>
        <taxon>Plastoroseomonas</taxon>
    </lineage>
</organism>
<reference evidence="3" key="2">
    <citation type="journal article" date="2021" name="Syst. Appl. Microbiol.">
        <title>Roseomonas hellenica sp. nov., isolated from roots of wild-growing Alkanna tinctoria.</title>
        <authorList>
            <person name="Rat A."/>
            <person name="Naranjo H.D."/>
            <person name="Lebbe L."/>
            <person name="Cnockaert M."/>
            <person name="Krigas N."/>
            <person name="Grigoriadou K."/>
            <person name="Maloupa E."/>
            <person name="Willems A."/>
        </authorList>
    </citation>
    <scope>NUCLEOTIDE SEQUENCE</scope>
    <source>
        <strain evidence="3">LMG 28251</strain>
    </source>
</reference>
<keyword evidence="1" id="KW-1133">Transmembrane helix</keyword>
<reference evidence="3" key="1">
    <citation type="submission" date="2020-01" db="EMBL/GenBank/DDBJ databases">
        <authorList>
            <person name="Rat A."/>
        </authorList>
    </citation>
    <scope>NUCLEOTIDE SEQUENCE</scope>
    <source>
        <strain evidence="3">LMG 28251</strain>
    </source>
</reference>
<accession>A0AAF1KLS2</accession>
<dbReference type="EMBL" id="JAAEDH010000008">
    <property type="protein sequence ID" value="MBR0655106.1"/>
    <property type="molecule type" value="Genomic_DNA"/>
</dbReference>
<dbReference type="GO" id="GO:0016020">
    <property type="term" value="C:membrane"/>
    <property type="evidence" value="ECO:0007669"/>
    <property type="project" value="InterPro"/>
</dbReference>
<dbReference type="Gene3D" id="1.10.3730.20">
    <property type="match status" value="1"/>
</dbReference>
<feature type="transmembrane region" description="Helical" evidence="1">
    <location>
        <begin position="124"/>
        <end position="144"/>
    </location>
</feature>
<feature type="transmembrane region" description="Helical" evidence="1">
    <location>
        <begin position="72"/>
        <end position="91"/>
    </location>
</feature>
<proteinExistence type="predicted"/>
<evidence type="ECO:0000259" key="2">
    <source>
        <dbReference type="Pfam" id="PF00892"/>
    </source>
</evidence>
<dbReference type="AlphaFoldDB" id="A0AAF1KLS2"/>